<evidence type="ECO:0000256" key="10">
    <source>
        <dbReference type="HAMAP-Rule" id="MF_01401"/>
    </source>
</evidence>
<evidence type="ECO:0000256" key="1">
    <source>
        <dbReference type="ARBA" id="ARBA00008076"/>
    </source>
</evidence>
<accession>A0ABR7EAW3</accession>
<evidence type="ECO:0000313" key="13">
    <source>
        <dbReference type="EMBL" id="MBC5646179.1"/>
    </source>
</evidence>
<evidence type="ECO:0000256" key="2">
    <source>
        <dbReference type="ARBA" id="ARBA00011017"/>
    </source>
</evidence>
<feature type="signal peptide" evidence="11">
    <location>
        <begin position="1"/>
        <end position="19"/>
    </location>
</feature>
<dbReference type="EMBL" id="JACOOI010000047">
    <property type="protein sequence ID" value="MBC5646179.1"/>
    <property type="molecule type" value="Genomic_DNA"/>
</dbReference>
<dbReference type="Gene3D" id="3.30.1060.10">
    <property type="entry name" value="Peptide methionine sulphoxide reductase MsrA"/>
    <property type="match status" value="1"/>
</dbReference>
<protein>
    <recommendedName>
        <fullName evidence="9 10">Multifunctional fusion protein</fullName>
    </recommendedName>
    <domain>
        <recommendedName>
            <fullName evidence="10">Peptide methionine sulfoxide reductase MsrA</fullName>
            <shortName evidence="10">Protein-methionine-S-oxide reductase</shortName>
            <ecNumber evidence="10">1.8.4.11</ecNumber>
        </recommendedName>
        <alternativeName>
            <fullName evidence="10">Peptide-methionine (S)-S-oxide reductase</fullName>
            <shortName evidence="10">Peptide Met(O) reductase</shortName>
        </alternativeName>
    </domain>
    <domain>
        <recommendedName>
            <fullName evidence="9">Peptide methionine sulfoxide reductase MsrB</fullName>
            <ecNumber evidence="9">1.8.4.12</ecNumber>
        </recommendedName>
        <alternativeName>
            <fullName evidence="9">Peptide-methionine (R)-S-oxide reductase</fullName>
        </alternativeName>
    </domain>
</protein>
<keyword evidence="3 9" id="KW-0560">Oxidoreductase</keyword>
<evidence type="ECO:0000256" key="8">
    <source>
        <dbReference type="ARBA" id="ARBA00048782"/>
    </source>
</evidence>
<dbReference type="NCBIfam" id="TIGR00357">
    <property type="entry name" value="peptide-methionine (R)-S-oxide reductase MsrB"/>
    <property type="match status" value="1"/>
</dbReference>
<dbReference type="PANTHER" id="PTHR10173">
    <property type="entry name" value="METHIONINE SULFOXIDE REDUCTASE"/>
    <property type="match status" value="1"/>
</dbReference>
<evidence type="ECO:0000256" key="4">
    <source>
        <dbReference type="ARBA" id="ARBA00023268"/>
    </source>
</evidence>
<comment type="similarity">
    <text evidence="2">In the N-terminal section; belongs to the MsrA Met sulfoxide reductase family.</text>
</comment>
<feature type="chain" id="PRO_5046855209" description="Multifunctional fusion protein" evidence="11">
    <location>
        <begin position="20"/>
        <end position="363"/>
    </location>
</feature>
<feature type="active site" evidence="10">
    <location>
        <position position="45"/>
    </location>
</feature>
<dbReference type="HAMAP" id="MF_01401">
    <property type="entry name" value="MsrA"/>
    <property type="match status" value="1"/>
</dbReference>
<dbReference type="Pfam" id="PF01625">
    <property type="entry name" value="PMSR"/>
    <property type="match status" value="1"/>
</dbReference>
<keyword evidence="4" id="KW-0511">Multifunctional enzyme</keyword>
<evidence type="ECO:0000256" key="6">
    <source>
        <dbReference type="ARBA" id="ARBA00047806"/>
    </source>
</evidence>
<evidence type="ECO:0000256" key="11">
    <source>
        <dbReference type="SAM" id="SignalP"/>
    </source>
</evidence>
<proteinExistence type="inferred from homology"/>
<evidence type="ECO:0000256" key="9">
    <source>
        <dbReference type="HAMAP-Rule" id="MF_01400"/>
    </source>
</evidence>
<dbReference type="EC" id="1.8.4.11" evidence="10"/>
<dbReference type="PANTHER" id="PTHR10173:SF59">
    <property type="entry name" value="PEPTIDE METHIONINE SULFOXIDE REDUCTASE MSRA_MSRB"/>
    <property type="match status" value="1"/>
</dbReference>
<gene>
    <name evidence="9 13" type="primary">msrB</name>
    <name evidence="10" type="synonym">msrA</name>
    <name evidence="13" type="ORF">H8S77_25240</name>
</gene>
<comment type="catalytic activity">
    <reaction evidence="8 10">
        <text>[thioredoxin]-disulfide + L-methionine + H2O = L-methionine (S)-S-oxide + [thioredoxin]-dithiol</text>
        <dbReference type="Rhea" id="RHEA:19993"/>
        <dbReference type="Rhea" id="RHEA-COMP:10698"/>
        <dbReference type="Rhea" id="RHEA-COMP:10700"/>
        <dbReference type="ChEBI" id="CHEBI:15377"/>
        <dbReference type="ChEBI" id="CHEBI:29950"/>
        <dbReference type="ChEBI" id="CHEBI:50058"/>
        <dbReference type="ChEBI" id="CHEBI:57844"/>
        <dbReference type="ChEBI" id="CHEBI:58772"/>
        <dbReference type="EC" id="1.8.4.11"/>
    </reaction>
</comment>
<feature type="active site" description="Nucleophile" evidence="9">
    <location>
        <position position="334"/>
    </location>
</feature>
<feature type="domain" description="MsrB" evidence="12">
    <location>
        <begin position="222"/>
        <end position="345"/>
    </location>
</feature>
<comment type="caution">
    <text evidence="9">Lacks conserved residue(s) required for the propagation of feature annotation.</text>
</comment>
<dbReference type="GO" id="GO:0033743">
    <property type="term" value="F:peptide-methionine (R)-S-oxide reductase activity"/>
    <property type="evidence" value="ECO:0007669"/>
    <property type="project" value="UniProtKB-EC"/>
</dbReference>
<evidence type="ECO:0000259" key="12">
    <source>
        <dbReference type="PROSITE" id="PS51790"/>
    </source>
</evidence>
<reference evidence="13 14" key="1">
    <citation type="submission" date="2020-08" db="EMBL/GenBank/DDBJ databases">
        <title>Genome public.</title>
        <authorList>
            <person name="Liu C."/>
            <person name="Sun Q."/>
        </authorList>
    </citation>
    <scope>NUCLEOTIDE SEQUENCE [LARGE SCALE GENOMIC DNA]</scope>
    <source>
        <strain evidence="13 14">BX2</strain>
    </source>
</reference>
<comment type="similarity">
    <text evidence="10">Belongs to the MsrA Met sulfoxide reductase family.</text>
</comment>
<organism evidence="13 14">
    <name type="scientific">Parabacteroides segnis</name>
    <dbReference type="NCBI Taxonomy" id="2763058"/>
    <lineage>
        <taxon>Bacteria</taxon>
        <taxon>Pseudomonadati</taxon>
        <taxon>Bacteroidota</taxon>
        <taxon>Bacteroidia</taxon>
        <taxon>Bacteroidales</taxon>
        <taxon>Tannerellaceae</taxon>
        <taxon>Parabacteroides</taxon>
    </lineage>
</organism>
<keyword evidence="14" id="KW-1185">Reference proteome</keyword>
<comment type="catalytic activity">
    <reaction evidence="6 10">
        <text>L-methionyl-[protein] + [thioredoxin]-disulfide + H2O = L-methionyl-(S)-S-oxide-[protein] + [thioredoxin]-dithiol</text>
        <dbReference type="Rhea" id="RHEA:14217"/>
        <dbReference type="Rhea" id="RHEA-COMP:10698"/>
        <dbReference type="Rhea" id="RHEA-COMP:10700"/>
        <dbReference type="Rhea" id="RHEA-COMP:12313"/>
        <dbReference type="Rhea" id="RHEA-COMP:12315"/>
        <dbReference type="ChEBI" id="CHEBI:15377"/>
        <dbReference type="ChEBI" id="CHEBI:16044"/>
        <dbReference type="ChEBI" id="CHEBI:29950"/>
        <dbReference type="ChEBI" id="CHEBI:44120"/>
        <dbReference type="ChEBI" id="CHEBI:50058"/>
        <dbReference type="EC" id="1.8.4.11"/>
    </reaction>
</comment>
<comment type="function">
    <text evidence="5 10">Has an important function as a repair enzyme for proteins that have been inactivated by oxidation. Catalyzes the reversible oxidation-reduction of methionine sulfoxide in proteins to methionine.</text>
</comment>
<evidence type="ECO:0000256" key="7">
    <source>
        <dbReference type="ARBA" id="ARBA00048488"/>
    </source>
</evidence>
<comment type="similarity">
    <text evidence="1">In the C-terminal section; belongs to the MsrB Met sulfoxide reductase family.</text>
</comment>
<comment type="similarity">
    <text evidence="9">Belongs to the MsrB Met sulfoxide reductase family.</text>
</comment>
<comment type="catalytic activity">
    <reaction evidence="7 9">
        <text>L-methionyl-[protein] + [thioredoxin]-disulfide + H2O = L-methionyl-(R)-S-oxide-[protein] + [thioredoxin]-dithiol</text>
        <dbReference type="Rhea" id="RHEA:24164"/>
        <dbReference type="Rhea" id="RHEA-COMP:10698"/>
        <dbReference type="Rhea" id="RHEA-COMP:10700"/>
        <dbReference type="Rhea" id="RHEA-COMP:12313"/>
        <dbReference type="Rhea" id="RHEA-COMP:12314"/>
        <dbReference type="ChEBI" id="CHEBI:15377"/>
        <dbReference type="ChEBI" id="CHEBI:16044"/>
        <dbReference type="ChEBI" id="CHEBI:29950"/>
        <dbReference type="ChEBI" id="CHEBI:45764"/>
        <dbReference type="ChEBI" id="CHEBI:50058"/>
        <dbReference type="EC" id="1.8.4.12"/>
    </reaction>
</comment>
<dbReference type="PROSITE" id="PS51790">
    <property type="entry name" value="MSRB"/>
    <property type="match status" value="1"/>
</dbReference>
<evidence type="ECO:0000256" key="3">
    <source>
        <dbReference type="ARBA" id="ARBA00023002"/>
    </source>
</evidence>
<keyword evidence="11" id="KW-0732">Signal</keyword>
<dbReference type="Gene3D" id="2.170.150.20">
    <property type="entry name" value="Peptide methionine sulfoxide reductase"/>
    <property type="match status" value="1"/>
</dbReference>
<evidence type="ECO:0000256" key="5">
    <source>
        <dbReference type="ARBA" id="ARBA00024679"/>
    </source>
</evidence>
<dbReference type="InterPro" id="IPR002569">
    <property type="entry name" value="Met_Sox_Rdtase_MsrA_dom"/>
</dbReference>
<dbReference type="EC" id="1.8.4.12" evidence="9"/>
<dbReference type="RefSeq" id="WP_186961705.1">
    <property type="nucleotide sequence ID" value="NZ_JACOOI010000047.1"/>
</dbReference>
<dbReference type="InterPro" id="IPR028427">
    <property type="entry name" value="Met_Sox_Rdtase_MsrB"/>
</dbReference>
<dbReference type="SUPFAM" id="SSF55068">
    <property type="entry name" value="Peptide methionine sulfoxide reductase"/>
    <property type="match status" value="1"/>
</dbReference>
<dbReference type="NCBIfam" id="TIGR00401">
    <property type="entry name" value="msrA"/>
    <property type="match status" value="1"/>
</dbReference>
<sequence length="363" mass="41088">MKSFILTAALLLTSVIAMAQTTRNDQLSKKTNMNTQSDIYFAGGCFWGTEHFMKQINGVTNTQVGYANGKTTIKNPTYEQICNDNTGFAETVKVSYNPQQADLKLLIELFFKTIDPTSLNRQGNDRGSQYRTGIYYTDKADLPIINETVNALAKNYSKPVVVEVKPLINFYQAENYHQDYLDKHPNGYCHINPDLFDFARKANIGKTNDMVSPEKKFEKSDDATLRSKLTTEQYAVTQQNATERAFKNEYWNEKREGIYVDITTGEPLFISTDKFDSGCGWPSFSKPIDKSLIMEKTDKSYGMNRTEVRSKTGDAHLGHVFNDGPIAKGGLRYCINSASLKFIPKAKMKEEGYADYIPLLEKK</sequence>
<dbReference type="InterPro" id="IPR036509">
    <property type="entry name" value="Met_Sox_Rdtase_MsrA_sf"/>
</dbReference>
<comment type="caution">
    <text evidence="13">The sequence shown here is derived from an EMBL/GenBank/DDBJ whole genome shotgun (WGS) entry which is preliminary data.</text>
</comment>
<dbReference type="Pfam" id="PF01641">
    <property type="entry name" value="SelR"/>
    <property type="match status" value="1"/>
</dbReference>
<name>A0ABR7EAW3_9BACT</name>
<dbReference type="Proteomes" id="UP000644010">
    <property type="component" value="Unassembled WGS sequence"/>
</dbReference>
<dbReference type="SUPFAM" id="SSF51316">
    <property type="entry name" value="Mss4-like"/>
    <property type="match status" value="1"/>
</dbReference>
<dbReference type="InterPro" id="IPR011057">
    <property type="entry name" value="Mss4-like_sf"/>
</dbReference>
<evidence type="ECO:0000313" key="14">
    <source>
        <dbReference type="Proteomes" id="UP000644010"/>
    </source>
</evidence>
<dbReference type="HAMAP" id="MF_01400">
    <property type="entry name" value="MsrB"/>
    <property type="match status" value="1"/>
</dbReference>
<dbReference type="InterPro" id="IPR002579">
    <property type="entry name" value="Met_Sox_Rdtase_MsrB_dom"/>
</dbReference>